<dbReference type="EMBL" id="DVNK01000048">
    <property type="protein sequence ID" value="HIU47119.1"/>
    <property type="molecule type" value="Genomic_DNA"/>
</dbReference>
<dbReference type="SUPFAM" id="SSF101386">
    <property type="entry name" value="all-alpha NTP pyrophosphatases"/>
    <property type="match status" value="1"/>
</dbReference>
<organism evidence="1 2">
    <name type="scientific">Candidatus Fimadaptatus faecigallinarum</name>
    <dbReference type="NCBI Taxonomy" id="2840814"/>
    <lineage>
        <taxon>Bacteria</taxon>
        <taxon>Bacillati</taxon>
        <taxon>Bacillota</taxon>
        <taxon>Clostridia</taxon>
        <taxon>Eubacteriales</taxon>
        <taxon>Candidatus Fimadaptatus</taxon>
    </lineage>
</organism>
<dbReference type="Gene3D" id="1.10.287.1080">
    <property type="entry name" value="MazG-like"/>
    <property type="match status" value="1"/>
</dbReference>
<name>A0A9D1S4M5_9FIRM</name>
<accession>A0A9D1S4M5</accession>
<reference evidence="1" key="2">
    <citation type="journal article" date="2021" name="PeerJ">
        <title>Extensive microbial diversity within the chicken gut microbiome revealed by metagenomics and culture.</title>
        <authorList>
            <person name="Gilroy R."/>
            <person name="Ravi A."/>
            <person name="Getino M."/>
            <person name="Pursley I."/>
            <person name="Horton D.L."/>
            <person name="Alikhan N.F."/>
            <person name="Baker D."/>
            <person name="Gharbi K."/>
            <person name="Hall N."/>
            <person name="Watson M."/>
            <person name="Adriaenssens E.M."/>
            <person name="Foster-Nyarko E."/>
            <person name="Jarju S."/>
            <person name="Secka A."/>
            <person name="Antonio M."/>
            <person name="Oren A."/>
            <person name="Chaudhuri R.R."/>
            <person name="La Ragione R."/>
            <person name="Hildebrand F."/>
            <person name="Pallen M.J."/>
        </authorList>
    </citation>
    <scope>NUCLEOTIDE SEQUENCE</scope>
    <source>
        <strain evidence="1">ChiSxjej2B14-8506</strain>
    </source>
</reference>
<proteinExistence type="predicted"/>
<evidence type="ECO:0000313" key="1">
    <source>
        <dbReference type="EMBL" id="HIU47119.1"/>
    </source>
</evidence>
<evidence type="ECO:0000313" key="2">
    <source>
        <dbReference type="Proteomes" id="UP000824123"/>
    </source>
</evidence>
<sequence>MDLKISEMMDMQRQLQEVHRDDWGGLDPARGAFQLLWALGEMGELIDIIKKKGEADIMNDARTRAWFTEEFADVMMYMNDILLCFEISADEVSRAYAGKHDYNMRRVYSGVTHHEKEDGGSL</sequence>
<protein>
    <submittedName>
        <fullName evidence="1">Nucleotide pyrophosphohydrolase</fullName>
    </submittedName>
</protein>
<comment type="caution">
    <text evidence="1">The sequence shown here is derived from an EMBL/GenBank/DDBJ whole genome shotgun (WGS) entry which is preliminary data.</text>
</comment>
<gene>
    <name evidence="1" type="ORF">IAC59_07655</name>
</gene>
<reference evidence="1" key="1">
    <citation type="submission" date="2020-10" db="EMBL/GenBank/DDBJ databases">
        <authorList>
            <person name="Gilroy R."/>
        </authorList>
    </citation>
    <scope>NUCLEOTIDE SEQUENCE</scope>
    <source>
        <strain evidence="1">ChiSxjej2B14-8506</strain>
    </source>
</reference>
<dbReference type="AlphaFoldDB" id="A0A9D1S4M5"/>
<dbReference type="Proteomes" id="UP000824123">
    <property type="component" value="Unassembled WGS sequence"/>
</dbReference>